<feature type="compositionally biased region" description="Basic residues" evidence="1">
    <location>
        <begin position="1"/>
        <end position="19"/>
    </location>
</feature>
<protein>
    <submittedName>
        <fullName evidence="2">Uncharacterized protein</fullName>
    </submittedName>
</protein>
<dbReference type="AlphaFoldDB" id="A0A4Z2E811"/>
<reference evidence="2 3" key="1">
    <citation type="submission" date="2019-03" db="EMBL/GenBank/DDBJ databases">
        <title>First draft genome of Liparis tanakae, snailfish: a comprehensive survey of snailfish specific genes.</title>
        <authorList>
            <person name="Kim W."/>
            <person name="Song I."/>
            <person name="Jeong J.-H."/>
            <person name="Kim D."/>
            <person name="Kim S."/>
            <person name="Ryu S."/>
            <person name="Song J.Y."/>
            <person name="Lee S.K."/>
        </authorList>
    </citation>
    <scope>NUCLEOTIDE SEQUENCE [LARGE SCALE GENOMIC DNA]</scope>
    <source>
        <tissue evidence="2">Muscle</tissue>
    </source>
</reference>
<sequence>MGAIRARRRPWLPPGRRRSLSPGRGPRRFTCAEPPRASASRCDTSSSTRRSPPSTTL</sequence>
<proteinExistence type="predicted"/>
<accession>A0A4Z2E811</accession>
<dbReference type="Proteomes" id="UP000314294">
    <property type="component" value="Unassembled WGS sequence"/>
</dbReference>
<dbReference type="EMBL" id="SRLO01014572">
    <property type="protein sequence ID" value="TNN24684.1"/>
    <property type="molecule type" value="Genomic_DNA"/>
</dbReference>
<keyword evidence="3" id="KW-1185">Reference proteome</keyword>
<name>A0A4Z2E811_9TELE</name>
<organism evidence="2 3">
    <name type="scientific">Liparis tanakae</name>
    <name type="common">Tanaka's snailfish</name>
    <dbReference type="NCBI Taxonomy" id="230148"/>
    <lineage>
        <taxon>Eukaryota</taxon>
        <taxon>Metazoa</taxon>
        <taxon>Chordata</taxon>
        <taxon>Craniata</taxon>
        <taxon>Vertebrata</taxon>
        <taxon>Euteleostomi</taxon>
        <taxon>Actinopterygii</taxon>
        <taxon>Neopterygii</taxon>
        <taxon>Teleostei</taxon>
        <taxon>Neoteleostei</taxon>
        <taxon>Acanthomorphata</taxon>
        <taxon>Eupercaria</taxon>
        <taxon>Perciformes</taxon>
        <taxon>Cottioidei</taxon>
        <taxon>Cottales</taxon>
        <taxon>Liparidae</taxon>
        <taxon>Liparis</taxon>
    </lineage>
</organism>
<evidence type="ECO:0000313" key="3">
    <source>
        <dbReference type="Proteomes" id="UP000314294"/>
    </source>
</evidence>
<evidence type="ECO:0000256" key="1">
    <source>
        <dbReference type="SAM" id="MobiDB-lite"/>
    </source>
</evidence>
<feature type="region of interest" description="Disordered" evidence="1">
    <location>
        <begin position="1"/>
        <end position="57"/>
    </location>
</feature>
<comment type="caution">
    <text evidence="2">The sequence shown here is derived from an EMBL/GenBank/DDBJ whole genome shotgun (WGS) entry which is preliminary data.</text>
</comment>
<evidence type="ECO:0000313" key="2">
    <source>
        <dbReference type="EMBL" id="TNN24684.1"/>
    </source>
</evidence>
<gene>
    <name evidence="2" type="ORF">EYF80_065190</name>
</gene>
<feature type="compositionally biased region" description="Low complexity" evidence="1">
    <location>
        <begin position="36"/>
        <end position="57"/>
    </location>
</feature>